<dbReference type="AlphaFoldDB" id="A0A086JQX2"/>
<gene>
    <name evidence="1" type="ORF">TGDOM2_400530</name>
</gene>
<name>A0A086JQX2_TOXGO</name>
<proteinExistence type="predicted"/>
<organism evidence="1 2">
    <name type="scientific">Toxoplasma gondii GAB2-2007-GAL-DOM2</name>
    <dbReference type="NCBI Taxonomy" id="1130820"/>
    <lineage>
        <taxon>Eukaryota</taxon>
        <taxon>Sar</taxon>
        <taxon>Alveolata</taxon>
        <taxon>Apicomplexa</taxon>
        <taxon>Conoidasida</taxon>
        <taxon>Coccidia</taxon>
        <taxon>Eucoccidiorida</taxon>
        <taxon>Eimeriorina</taxon>
        <taxon>Sarcocystidae</taxon>
        <taxon>Toxoplasma</taxon>
    </lineage>
</organism>
<reference evidence="1 2" key="1">
    <citation type="submission" date="2014-02" db="EMBL/GenBank/DDBJ databases">
        <authorList>
            <person name="Sibley D."/>
            <person name="Venepally P."/>
            <person name="Karamycheva S."/>
            <person name="Hadjithomas M."/>
            <person name="Khan A."/>
            <person name="Brunk B."/>
            <person name="Roos D."/>
            <person name="Caler E."/>
            <person name="Lorenzi H."/>
        </authorList>
    </citation>
    <scope>NUCLEOTIDE SEQUENCE [LARGE SCALE GENOMIC DNA]</scope>
    <source>
        <strain evidence="1 2">GAB2-2007-GAL-DOM2</strain>
    </source>
</reference>
<dbReference type="EMBL" id="AHZU02001240">
    <property type="protein sequence ID" value="KFG34540.1"/>
    <property type="molecule type" value="Genomic_DNA"/>
</dbReference>
<protein>
    <submittedName>
        <fullName evidence="1">Uncharacterized protein</fullName>
    </submittedName>
</protein>
<dbReference type="VEuPathDB" id="ToxoDB:TGDOM2_400530"/>
<dbReference type="Proteomes" id="UP000028837">
    <property type="component" value="Unassembled WGS sequence"/>
</dbReference>
<comment type="caution">
    <text evidence="1">The sequence shown here is derived from an EMBL/GenBank/DDBJ whole genome shotgun (WGS) entry which is preliminary data.</text>
</comment>
<evidence type="ECO:0000313" key="1">
    <source>
        <dbReference type="EMBL" id="KFG34540.1"/>
    </source>
</evidence>
<accession>A0A086JQX2</accession>
<sequence>MVAPTDRHLAMRQRRKKVLKNRVLAKGRLMVARRETGLKATRKKLANNCLPLDKGRKKKKKIQILVRLPLRPALSPVARTVLPYQGNHQLITPKKIKALPLCSTLRVKSQKKRGGLTMMKAMKVKTLLKNPAAST</sequence>
<evidence type="ECO:0000313" key="2">
    <source>
        <dbReference type="Proteomes" id="UP000028837"/>
    </source>
</evidence>